<evidence type="ECO:0000313" key="1">
    <source>
        <dbReference type="EMBL" id="PJJ61456.1"/>
    </source>
</evidence>
<evidence type="ECO:0000313" key="2">
    <source>
        <dbReference type="Proteomes" id="UP000230161"/>
    </source>
</evidence>
<name>A0A2M9BU23_9MICO</name>
<dbReference type="Proteomes" id="UP000230161">
    <property type="component" value="Unassembled WGS sequence"/>
</dbReference>
<dbReference type="Pfam" id="PF09438">
    <property type="entry name" value="DUF2017"/>
    <property type="match status" value="1"/>
</dbReference>
<sequence length="177" mass="19358">MKAFEQDAAGALVAEFEPQEALILTLLATDIADLLDDPARSERGPVLERLLPDAYPDDDSASAEFRRLTAEGLATRKRLNAHTIISTIQVASIDRDGGGPVLSPDNPAPVRVELDEETTQAWLKSLNDIRLTIGVRLGLDDGHDAHDDSGIDEETLMRDIYRWVSDVQDSLLEALDA</sequence>
<dbReference type="InterPro" id="IPR018561">
    <property type="entry name" value="AosR"/>
</dbReference>
<gene>
    <name evidence="1" type="ORF">CLV54_2401</name>
</gene>
<reference evidence="1 2" key="1">
    <citation type="submission" date="2017-11" db="EMBL/GenBank/DDBJ databases">
        <title>Genomic Encyclopedia of Archaeal and Bacterial Type Strains, Phase II (KMG-II): From Individual Species to Whole Genera.</title>
        <authorList>
            <person name="Goeker M."/>
        </authorList>
    </citation>
    <scope>NUCLEOTIDE SEQUENCE [LARGE SCALE GENOMIC DNA]</scope>
    <source>
        <strain evidence="1 2">DSM 25625</strain>
    </source>
</reference>
<keyword evidence="2" id="KW-1185">Reference proteome</keyword>
<comment type="caution">
    <text evidence="1">The sequence shown here is derived from an EMBL/GenBank/DDBJ whole genome shotgun (WGS) entry which is preliminary data.</text>
</comment>
<accession>A0A2M9BU23</accession>
<dbReference type="EMBL" id="PGFB01000004">
    <property type="protein sequence ID" value="PJJ61456.1"/>
    <property type="molecule type" value="Genomic_DNA"/>
</dbReference>
<dbReference type="RefSeq" id="WP_157802940.1">
    <property type="nucleotide sequence ID" value="NZ_PGFB01000004.1"/>
</dbReference>
<organism evidence="1 2">
    <name type="scientific">Compostimonas suwonensis</name>
    <dbReference type="NCBI Taxonomy" id="1048394"/>
    <lineage>
        <taxon>Bacteria</taxon>
        <taxon>Bacillati</taxon>
        <taxon>Actinomycetota</taxon>
        <taxon>Actinomycetes</taxon>
        <taxon>Micrococcales</taxon>
        <taxon>Microbacteriaceae</taxon>
        <taxon>Compostimonas</taxon>
    </lineage>
</organism>
<dbReference type="OrthoDB" id="3268479at2"/>
<proteinExistence type="predicted"/>
<dbReference type="AlphaFoldDB" id="A0A2M9BU23"/>
<protein>
    <submittedName>
        <fullName evidence="1">Uncharacterized protein DUF2017</fullName>
    </submittedName>
</protein>